<dbReference type="GO" id="GO:0016746">
    <property type="term" value="F:acyltransferase activity"/>
    <property type="evidence" value="ECO:0007669"/>
    <property type="project" value="UniProtKB-KW"/>
</dbReference>
<gene>
    <name evidence="2" type="ORF">ACFQ1O_14605</name>
</gene>
<keyword evidence="2" id="KW-0808">Transferase</keyword>
<keyword evidence="2" id="KW-0012">Acyltransferase</keyword>
<dbReference type="Proteomes" id="UP001596997">
    <property type="component" value="Unassembled WGS sequence"/>
</dbReference>
<proteinExistence type="predicted"/>
<name>A0ABW3I5Q7_9FLAO</name>
<reference evidence="3" key="1">
    <citation type="journal article" date="2019" name="Int. J. Syst. Evol. Microbiol.">
        <title>The Global Catalogue of Microorganisms (GCM) 10K type strain sequencing project: providing services to taxonomists for standard genome sequencing and annotation.</title>
        <authorList>
            <consortium name="The Broad Institute Genomics Platform"/>
            <consortium name="The Broad Institute Genome Sequencing Center for Infectious Disease"/>
            <person name="Wu L."/>
            <person name="Ma J."/>
        </authorList>
    </citation>
    <scope>NUCLEOTIDE SEQUENCE [LARGE SCALE GENOMIC DNA]</scope>
    <source>
        <strain evidence="3">CCUG 62114</strain>
    </source>
</reference>
<evidence type="ECO:0000313" key="3">
    <source>
        <dbReference type="Proteomes" id="UP001596997"/>
    </source>
</evidence>
<sequence length="376" mass="43676">MSKFDHIRPYHDYEVQDVLKRVGDHPMVKAMLKFIYPQASEEFIKERLTNCNSIREFQTKIIARGIYNVLSRSSHGLTTSGFDNLQKDTSYLYVSNHRDIILDTSLLNVSLFDYDLTMTASAIGDNLVQKSFLMDLAKINRNFLVQRGLGPREMLKSSMLLSEYIAKNLLEDNRSVWIAQREGRTKDGNDTTQQGVLKMIGLGKGNSTPFEYFRKIKIVPVAMSYEFDPTDMLKMPELMAKHYEEEYIKSTNEDFNSILKGLTGQKKRIHISVGKPLDNELTLINNSGEPLNKQYQQLASVIDKKIHRQYKLWPTNYLAFDLLNKTNKYIDKYTDKEKRQFERRIERRVDKTDPVALNNFLLMYANPVINKEKVNG</sequence>
<protein>
    <submittedName>
        <fullName evidence="2">1-acyl-sn-glycerol-3-phosphate acyltransferase</fullName>
    </submittedName>
</protein>
<dbReference type="SUPFAM" id="SSF69593">
    <property type="entry name" value="Glycerol-3-phosphate (1)-acyltransferase"/>
    <property type="match status" value="1"/>
</dbReference>
<dbReference type="PANTHER" id="PTHR30068:SF3">
    <property type="entry name" value="PHOSPHOLIPID_GLYCEROL ACYLTRANSFERASE DOMAIN-CONTAINING PROTEIN"/>
    <property type="match status" value="1"/>
</dbReference>
<dbReference type="Pfam" id="PF01553">
    <property type="entry name" value="Acyltransferase"/>
    <property type="match status" value="1"/>
</dbReference>
<dbReference type="PANTHER" id="PTHR30068">
    <property type="entry name" value="URONATE ISOMERASE"/>
    <property type="match status" value="1"/>
</dbReference>
<feature type="domain" description="Phospholipid/glycerol acyltransferase" evidence="1">
    <location>
        <begin position="79"/>
        <end position="223"/>
    </location>
</feature>
<evidence type="ECO:0000259" key="1">
    <source>
        <dbReference type="Pfam" id="PF01553"/>
    </source>
</evidence>
<dbReference type="RefSeq" id="WP_377717462.1">
    <property type="nucleotide sequence ID" value="NZ_JBHTJM010000011.1"/>
</dbReference>
<dbReference type="EMBL" id="JBHTJM010000011">
    <property type="protein sequence ID" value="MFD0965245.1"/>
    <property type="molecule type" value="Genomic_DNA"/>
</dbReference>
<dbReference type="InterPro" id="IPR002123">
    <property type="entry name" value="Plipid/glycerol_acylTrfase"/>
</dbReference>
<evidence type="ECO:0000313" key="2">
    <source>
        <dbReference type="EMBL" id="MFD0965245.1"/>
    </source>
</evidence>
<comment type="caution">
    <text evidence="2">The sequence shown here is derived from an EMBL/GenBank/DDBJ whole genome shotgun (WGS) entry which is preliminary data.</text>
</comment>
<keyword evidence="3" id="KW-1185">Reference proteome</keyword>
<organism evidence="2 3">
    <name type="scientific">Pseudofulvibacter geojedonensis</name>
    <dbReference type="NCBI Taxonomy" id="1123758"/>
    <lineage>
        <taxon>Bacteria</taxon>
        <taxon>Pseudomonadati</taxon>
        <taxon>Bacteroidota</taxon>
        <taxon>Flavobacteriia</taxon>
        <taxon>Flavobacteriales</taxon>
        <taxon>Flavobacteriaceae</taxon>
        <taxon>Pseudofulvibacter</taxon>
    </lineage>
</organism>
<accession>A0ABW3I5Q7</accession>